<name>A0A0J9CCW4_9FIRM</name>
<comment type="caution">
    <text evidence="1">The sequence shown here is derived from an EMBL/GenBank/DDBJ whole genome shotgun (WGS) entry which is preliminary data.</text>
</comment>
<dbReference type="AlphaFoldDB" id="A0A0J9CCW4"/>
<sequence>MILQALVKHYETLAEQGKVSRQAWCRAKVTYALDIDTDGNLLGIISLKQEEERGKKTVWVPQMVEVPEMAARSSGVSANFLCDNSKYLLGIDNDGSGKRVLECFQSAREKHESVLEEVQSEAAVAVKHFFKNWDPMKAKEHPELLEKWEDITAGGNLVFYVGTMYAHEDPDIRNAWEKSLQAEGSGTQEICLVTGKRTEISRIHTVIRGVQGAQSSGAALVSFNAPSFESYGKEQSFNAPVGKYAMFAYTTALNYLLSQRKYIFMLGDTTILFWAEDGKEIYQDLFMGSMEPTEDNQEVLRGIFSNLQEGRGIDVDGIQVNPEQKFYILGLAPNAARLSVRFFYQNHFGTILSNIKKHYEQMEIVRPNWDKIEFPGVWRVLFETVNQKSKEKKPQPNMAASVFEAVLSGKKYPESLYSNVMIRIRAEQGRITRGRAAIIKACLIRNHGKQWTEEGSFVGLNEQCKDVAYVLGREFAVLEAIQEDANPGINATIKDRYFNSACAAPASVFPILLKLKNSHIRKLEAGRRIFYEKMLTGLQGMIEVENDQPAAFPRRLSLEEQGMFILGYYHQVQKRFEKKEEK</sequence>
<dbReference type="NCBIfam" id="TIGR01863">
    <property type="entry name" value="cas_Csd1"/>
    <property type="match status" value="1"/>
</dbReference>
<reference evidence="1 2" key="1">
    <citation type="submission" date="2011-04" db="EMBL/GenBank/DDBJ databases">
        <title>The Genome Sequence of Clostridium citroniae WAL-19142.</title>
        <authorList>
            <consortium name="The Broad Institute Genome Sequencing Platform"/>
            <person name="Earl A."/>
            <person name="Ward D."/>
            <person name="Feldgarden M."/>
            <person name="Gevers D."/>
            <person name="Warren Y.A."/>
            <person name="Tyrrell K.L."/>
            <person name="Citron D.M."/>
            <person name="Goldstein E.J."/>
            <person name="Daigneault M."/>
            <person name="Allen-Vercoe E."/>
            <person name="Young S.K."/>
            <person name="Zeng Q."/>
            <person name="Gargeya S."/>
            <person name="Fitzgerald M."/>
            <person name="Haas B."/>
            <person name="Abouelleil A."/>
            <person name="Alvarado L."/>
            <person name="Arachchi H.M."/>
            <person name="Berlin A."/>
            <person name="Brown A."/>
            <person name="Chapman S.B."/>
            <person name="Chen Z."/>
            <person name="Dunbar C."/>
            <person name="Freedman E."/>
            <person name="Gearin G."/>
            <person name="Gellesch M."/>
            <person name="Goldberg J."/>
            <person name="Griggs A."/>
            <person name="Gujja S."/>
            <person name="Heilman E.R."/>
            <person name="Heiman D."/>
            <person name="Howarth C."/>
            <person name="Larson L."/>
            <person name="Lui A."/>
            <person name="MacDonald P.J."/>
            <person name="Mehta T."/>
            <person name="Montmayeur A."/>
            <person name="Murphy C."/>
            <person name="Neiman D."/>
            <person name="Pearson M."/>
            <person name="Priest M."/>
            <person name="Roberts A."/>
            <person name="Saif S."/>
            <person name="Shea T."/>
            <person name="Shenoy N."/>
            <person name="Sisk P."/>
            <person name="Stolte C."/>
            <person name="Sykes S."/>
            <person name="White J."/>
            <person name="Yandava C."/>
            <person name="Wortman J."/>
            <person name="Nusbaum C."/>
            <person name="Birren B."/>
        </authorList>
    </citation>
    <scope>NUCLEOTIDE SEQUENCE [LARGE SCALE GENOMIC DNA]</scope>
    <source>
        <strain evidence="1 2">WAL-19142</strain>
    </source>
</reference>
<evidence type="ECO:0000313" key="1">
    <source>
        <dbReference type="EMBL" id="KMW22309.1"/>
    </source>
</evidence>
<dbReference type="CDD" id="cd09757">
    <property type="entry name" value="Cas8c_I-C"/>
    <property type="match status" value="1"/>
</dbReference>
<dbReference type="GeneID" id="93164621"/>
<accession>A0A0J9CCW4</accession>
<dbReference type="RefSeq" id="WP_048929553.1">
    <property type="nucleotide sequence ID" value="NZ_KQ235876.1"/>
</dbReference>
<protein>
    <submittedName>
        <fullName evidence="1">Csd1 family CRISPR-associated protein</fullName>
    </submittedName>
</protein>
<evidence type="ECO:0000313" key="2">
    <source>
        <dbReference type="Proteomes" id="UP000037392"/>
    </source>
</evidence>
<proteinExistence type="predicted"/>
<dbReference type="Proteomes" id="UP000037392">
    <property type="component" value="Unassembled WGS sequence"/>
</dbReference>
<organism evidence="1 2">
    <name type="scientific">[Clostridium] citroniae WAL-19142</name>
    <dbReference type="NCBI Taxonomy" id="742734"/>
    <lineage>
        <taxon>Bacteria</taxon>
        <taxon>Bacillati</taxon>
        <taxon>Bacillota</taxon>
        <taxon>Clostridia</taxon>
        <taxon>Lachnospirales</taxon>
        <taxon>Lachnospiraceae</taxon>
        <taxon>Enterocloster</taxon>
    </lineage>
</organism>
<dbReference type="InterPro" id="IPR010144">
    <property type="entry name" value="CRISPR-assoc_prot_Csd1-typ"/>
</dbReference>
<dbReference type="Pfam" id="PF09709">
    <property type="entry name" value="Cas_Csd1"/>
    <property type="match status" value="1"/>
</dbReference>
<dbReference type="OrthoDB" id="9778918at2"/>
<dbReference type="EMBL" id="ADLK01000011">
    <property type="protein sequence ID" value="KMW22309.1"/>
    <property type="molecule type" value="Genomic_DNA"/>
</dbReference>
<gene>
    <name evidence="1" type="ORF">HMPREF9470_01538</name>
</gene>
<dbReference type="PATRIC" id="fig|742734.4.peg.1642"/>